<sequence>MALGHQARTSTGLTNRPGSRRGRCPSQRVETYLKVSNSLSSILLGTNNSANNECCKEYRPSNQACPALSPGQRLRNNWTLSRAPHPTFQVFSLWLIKPGALRLHRWNSAVEMNLRHGQIAVMDKEQNQCLRPVPLTKSVPALAKPHKARL</sequence>
<protein>
    <submittedName>
        <fullName evidence="2">Uncharacterized protein</fullName>
    </submittedName>
</protein>
<dbReference type="EMBL" id="VSWC01000027">
    <property type="protein sequence ID" value="KAA1109976.1"/>
    <property type="molecule type" value="Genomic_DNA"/>
</dbReference>
<feature type="region of interest" description="Disordered" evidence="1">
    <location>
        <begin position="1"/>
        <end position="25"/>
    </location>
</feature>
<feature type="compositionally biased region" description="Polar residues" evidence="1">
    <location>
        <begin position="7"/>
        <end position="17"/>
    </location>
</feature>
<evidence type="ECO:0000256" key="1">
    <source>
        <dbReference type="SAM" id="MobiDB-lite"/>
    </source>
</evidence>
<gene>
    <name evidence="3" type="ORF">PGT21_005273</name>
    <name evidence="2" type="ORF">PGTUg99_012346</name>
</gene>
<proteinExistence type="predicted"/>
<evidence type="ECO:0000313" key="4">
    <source>
        <dbReference type="Proteomes" id="UP000324748"/>
    </source>
</evidence>
<name>A0A5B0PI89_PUCGR</name>
<organism evidence="2 5">
    <name type="scientific">Puccinia graminis f. sp. tritici</name>
    <dbReference type="NCBI Taxonomy" id="56615"/>
    <lineage>
        <taxon>Eukaryota</taxon>
        <taxon>Fungi</taxon>
        <taxon>Dikarya</taxon>
        <taxon>Basidiomycota</taxon>
        <taxon>Pucciniomycotina</taxon>
        <taxon>Pucciniomycetes</taxon>
        <taxon>Pucciniales</taxon>
        <taxon>Pucciniaceae</taxon>
        <taxon>Puccinia</taxon>
    </lineage>
</organism>
<evidence type="ECO:0000313" key="3">
    <source>
        <dbReference type="EMBL" id="KAA1109976.1"/>
    </source>
</evidence>
<accession>A0A5B0PI89</accession>
<keyword evidence="4" id="KW-1185">Reference proteome</keyword>
<dbReference type="AlphaFoldDB" id="A0A5B0PI89"/>
<evidence type="ECO:0000313" key="5">
    <source>
        <dbReference type="Proteomes" id="UP000325313"/>
    </source>
</evidence>
<evidence type="ECO:0000313" key="2">
    <source>
        <dbReference type="EMBL" id="KAA1100492.1"/>
    </source>
</evidence>
<dbReference type="Proteomes" id="UP000325313">
    <property type="component" value="Unassembled WGS sequence"/>
</dbReference>
<dbReference type="EMBL" id="VDEP01000340">
    <property type="protein sequence ID" value="KAA1100492.1"/>
    <property type="molecule type" value="Genomic_DNA"/>
</dbReference>
<reference evidence="4 5" key="1">
    <citation type="submission" date="2019-05" db="EMBL/GenBank/DDBJ databases">
        <title>Emergence of the Ug99 lineage of the wheat stem rust pathogen through somatic hybridization.</title>
        <authorList>
            <person name="Li F."/>
            <person name="Upadhyaya N.M."/>
            <person name="Sperschneider J."/>
            <person name="Matny O."/>
            <person name="Nguyen-Phuc H."/>
            <person name="Mago R."/>
            <person name="Raley C."/>
            <person name="Miller M.E."/>
            <person name="Silverstein K.A.T."/>
            <person name="Henningsen E."/>
            <person name="Hirsch C.D."/>
            <person name="Visser B."/>
            <person name="Pretorius Z.A."/>
            <person name="Steffenson B.J."/>
            <person name="Schwessinger B."/>
            <person name="Dodds P.N."/>
            <person name="Figueroa M."/>
        </authorList>
    </citation>
    <scope>NUCLEOTIDE SEQUENCE [LARGE SCALE GENOMIC DNA]</scope>
    <source>
        <strain evidence="3">21-0</strain>
        <strain evidence="2 5">Ug99</strain>
    </source>
</reference>
<comment type="caution">
    <text evidence="2">The sequence shown here is derived from an EMBL/GenBank/DDBJ whole genome shotgun (WGS) entry which is preliminary data.</text>
</comment>
<dbReference type="Proteomes" id="UP000324748">
    <property type="component" value="Unassembled WGS sequence"/>
</dbReference>